<dbReference type="EMBL" id="GBRH01269216">
    <property type="protein sequence ID" value="JAD28679.1"/>
    <property type="molecule type" value="Transcribed_RNA"/>
</dbReference>
<reference evidence="1" key="2">
    <citation type="journal article" date="2015" name="Data Brief">
        <title>Shoot transcriptome of the giant reed, Arundo donax.</title>
        <authorList>
            <person name="Barrero R.A."/>
            <person name="Guerrero F.D."/>
            <person name="Moolhuijzen P."/>
            <person name="Goolsby J.A."/>
            <person name="Tidwell J."/>
            <person name="Bellgard S.E."/>
            <person name="Bellgard M.I."/>
        </authorList>
    </citation>
    <scope>NUCLEOTIDE SEQUENCE</scope>
    <source>
        <tissue evidence="1">Shoot tissue taken approximately 20 cm above the soil surface</tissue>
    </source>
</reference>
<dbReference type="AlphaFoldDB" id="A0A0A8YPP1"/>
<proteinExistence type="predicted"/>
<accession>A0A0A8YPP1</accession>
<evidence type="ECO:0000313" key="1">
    <source>
        <dbReference type="EMBL" id="JAD28679.1"/>
    </source>
</evidence>
<name>A0A0A8YPP1_ARUDO</name>
<protein>
    <submittedName>
        <fullName evidence="1">Uncharacterized protein</fullName>
    </submittedName>
</protein>
<reference evidence="1" key="1">
    <citation type="submission" date="2014-09" db="EMBL/GenBank/DDBJ databases">
        <authorList>
            <person name="Magalhaes I.L.F."/>
            <person name="Oliveira U."/>
            <person name="Santos F.R."/>
            <person name="Vidigal T.H.D.A."/>
            <person name="Brescovit A.D."/>
            <person name="Santos A.J."/>
        </authorList>
    </citation>
    <scope>NUCLEOTIDE SEQUENCE</scope>
    <source>
        <tissue evidence="1">Shoot tissue taken approximately 20 cm above the soil surface</tissue>
    </source>
</reference>
<sequence length="33" mass="3624">MQLIVAASLTTFGDRNAMEVALAEQGSKEQEER</sequence>
<organism evidence="1">
    <name type="scientific">Arundo donax</name>
    <name type="common">Giant reed</name>
    <name type="synonym">Donax arundinaceus</name>
    <dbReference type="NCBI Taxonomy" id="35708"/>
    <lineage>
        <taxon>Eukaryota</taxon>
        <taxon>Viridiplantae</taxon>
        <taxon>Streptophyta</taxon>
        <taxon>Embryophyta</taxon>
        <taxon>Tracheophyta</taxon>
        <taxon>Spermatophyta</taxon>
        <taxon>Magnoliopsida</taxon>
        <taxon>Liliopsida</taxon>
        <taxon>Poales</taxon>
        <taxon>Poaceae</taxon>
        <taxon>PACMAD clade</taxon>
        <taxon>Arundinoideae</taxon>
        <taxon>Arundineae</taxon>
        <taxon>Arundo</taxon>
    </lineage>
</organism>